<proteinExistence type="predicted"/>
<accession>A0A7W3LLB6</accession>
<dbReference type="AlphaFoldDB" id="A0A7W3LLB6"/>
<dbReference type="EMBL" id="JACJIA010000002">
    <property type="protein sequence ID" value="MBA8950240.1"/>
    <property type="molecule type" value="Genomic_DNA"/>
</dbReference>
<gene>
    <name evidence="1" type="ORF">HNR61_001853</name>
</gene>
<organism evidence="1 2">
    <name type="scientific">Actinomadura namibiensis</name>
    <dbReference type="NCBI Taxonomy" id="182080"/>
    <lineage>
        <taxon>Bacteria</taxon>
        <taxon>Bacillati</taxon>
        <taxon>Actinomycetota</taxon>
        <taxon>Actinomycetes</taxon>
        <taxon>Streptosporangiales</taxon>
        <taxon>Thermomonosporaceae</taxon>
        <taxon>Actinomadura</taxon>
    </lineage>
</organism>
<dbReference type="Proteomes" id="UP000572680">
    <property type="component" value="Unassembled WGS sequence"/>
</dbReference>
<evidence type="ECO:0000313" key="1">
    <source>
        <dbReference type="EMBL" id="MBA8950240.1"/>
    </source>
</evidence>
<reference evidence="1 2" key="1">
    <citation type="submission" date="2020-08" db="EMBL/GenBank/DDBJ databases">
        <title>Genomic Encyclopedia of Type Strains, Phase IV (KMG-IV): sequencing the most valuable type-strain genomes for metagenomic binning, comparative biology and taxonomic classification.</title>
        <authorList>
            <person name="Goeker M."/>
        </authorList>
    </citation>
    <scope>NUCLEOTIDE SEQUENCE [LARGE SCALE GENOMIC DNA]</scope>
    <source>
        <strain evidence="1 2">DSM 44197</strain>
    </source>
</reference>
<sequence length="38" mass="4137">MDVLSSEQIRRLGDIGETLFEHLAPDVLDGSPGPVSER</sequence>
<comment type="caution">
    <text evidence="1">The sequence shown here is derived from an EMBL/GenBank/DDBJ whole genome shotgun (WGS) entry which is preliminary data.</text>
</comment>
<keyword evidence="2" id="KW-1185">Reference proteome</keyword>
<name>A0A7W3LLB6_ACTNM</name>
<evidence type="ECO:0000313" key="2">
    <source>
        <dbReference type="Proteomes" id="UP000572680"/>
    </source>
</evidence>
<protein>
    <submittedName>
        <fullName evidence="1">Uncharacterized protein</fullName>
    </submittedName>
</protein>